<proteinExistence type="predicted"/>
<dbReference type="Gene3D" id="1.20.1070.10">
    <property type="entry name" value="Rhodopsin 7-helix transmembrane proteins"/>
    <property type="match status" value="1"/>
</dbReference>
<feature type="domain" description="G-protein coupled receptors family 1 profile" evidence="11">
    <location>
        <begin position="95"/>
        <end position="328"/>
    </location>
</feature>
<evidence type="ECO:0000256" key="9">
    <source>
        <dbReference type="ARBA" id="ARBA00023224"/>
    </source>
</evidence>
<feature type="transmembrane region" description="Helical" evidence="10">
    <location>
        <begin position="271"/>
        <end position="292"/>
    </location>
</feature>
<comment type="caution">
    <text evidence="12">The sequence shown here is derived from an EMBL/GenBank/DDBJ whole genome shotgun (WGS) entry which is preliminary data.</text>
</comment>
<evidence type="ECO:0000256" key="3">
    <source>
        <dbReference type="ARBA" id="ARBA00022692"/>
    </source>
</evidence>
<evidence type="ECO:0000259" key="11">
    <source>
        <dbReference type="PROSITE" id="PS50262"/>
    </source>
</evidence>
<keyword evidence="7" id="KW-0675">Receptor</keyword>
<evidence type="ECO:0000256" key="1">
    <source>
        <dbReference type="ARBA" id="ARBA00004651"/>
    </source>
</evidence>
<keyword evidence="4 10" id="KW-1133">Transmembrane helix</keyword>
<dbReference type="PANTHER" id="PTHR24246:SF27">
    <property type="entry name" value="ADENOSINE RECEPTOR, ISOFORM A"/>
    <property type="match status" value="1"/>
</dbReference>
<evidence type="ECO:0000256" key="10">
    <source>
        <dbReference type="SAM" id="Phobius"/>
    </source>
</evidence>
<dbReference type="InterPro" id="IPR000276">
    <property type="entry name" value="GPCR_Rhodpsn"/>
</dbReference>
<dbReference type="PROSITE" id="PS50262">
    <property type="entry name" value="G_PROTEIN_RECEP_F1_2"/>
    <property type="match status" value="1"/>
</dbReference>
<feature type="transmembrane region" description="Helical" evidence="10">
    <location>
        <begin position="196"/>
        <end position="224"/>
    </location>
</feature>
<dbReference type="Proteomes" id="UP001159405">
    <property type="component" value="Unassembled WGS sequence"/>
</dbReference>
<keyword evidence="2" id="KW-1003">Cell membrane</keyword>
<gene>
    <name evidence="12" type="ORF">PLOB_00030078</name>
</gene>
<keyword evidence="6 10" id="KW-0472">Membrane</keyword>
<evidence type="ECO:0000256" key="5">
    <source>
        <dbReference type="ARBA" id="ARBA00023040"/>
    </source>
</evidence>
<keyword evidence="5" id="KW-0297">G-protein coupled receptor</keyword>
<feature type="transmembrane region" description="Helical" evidence="10">
    <location>
        <begin position="111"/>
        <end position="131"/>
    </location>
</feature>
<comment type="subcellular location">
    <subcellularLocation>
        <location evidence="1">Cell membrane</location>
        <topology evidence="1">Multi-pass membrane protein</topology>
    </subcellularLocation>
</comment>
<evidence type="ECO:0000256" key="2">
    <source>
        <dbReference type="ARBA" id="ARBA00022475"/>
    </source>
</evidence>
<feature type="transmembrane region" description="Helical" evidence="10">
    <location>
        <begin position="312"/>
        <end position="330"/>
    </location>
</feature>
<accession>A0ABN8NVE8</accession>
<protein>
    <recommendedName>
        <fullName evidence="11">G-protein coupled receptors family 1 profile domain-containing protein</fullName>
    </recommendedName>
</protein>
<dbReference type="EMBL" id="CALNXK010000038">
    <property type="protein sequence ID" value="CAH3123570.1"/>
    <property type="molecule type" value="Genomic_DNA"/>
</dbReference>
<sequence>MQLNGVLNPLLNVKRELKRERENEFKAVIARLYRSFSPATDYWEGGREICKKSRFCYQDCLIAGLSIDTQLQLLNISKYVFGPLNLILAFSSFVLNTLVIIAVARTKSLQYPAMFMICSLAVTDTIFPVYFMHRFVELSTYERFTCRNVQPRPVESAFSALCVQATLGNLAVISRDRYLAVRSPWWYRNHMTKSRAFKVVCTPWCISVVSAVAIFLSGTFGGIYKPLAQTLTLVLFAIYVIIIMFCYLRIHFRKTVEVGNPNDARLKREKRLTNTVAGILLILVLTYFPALLVPFVLSAKGLYKNSLLFKPFYAVFIQLNGVLNPLLNLGRSRNMRKAVRGLFKCSSQAQPSSAVNNNNNNNNNNN</sequence>
<dbReference type="InterPro" id="IPR017452">
    <property type="entry name" value="GPCR_Rhodpsn_7TM"/>
</dbReference>
<keyword evidence="13" id="KW-1185">Reference proteome</keyword>
<reference evidence="12 13" key="1">
    <citation type="submission" date="2022-05" db="EMBL/GenBank/DDBJ databases">
        <authorList>
            <consortium name="Genoscope - CEA"/>
            <person name="William W."/>
        </authorList>
    </citation>
    <scope>NUCLEOTIDE SEQUENCE [LARGE SCALE GENOMIC DNA]</scope>
</reference>
<dbReference type="PANTHER" id="PTHR24246">
    <property type="entry name" value="OLFACTORY RECEPTOR AND ADENOSINE RECEPTOR"/>
    <property type="match status" value="1"/>
</dbReference>
<organism evidence="12 13">
    <name type="scientific">Porites lobata</name>
    <dbReference type="NCBI Taxonomy" id="104759"/>
    <lineage>
        <taxon>Eukaryota</taxon>
        <taxon>Metazoa</taxon>
        <taxon>Cnidaria</taxon>
        <taxon>Anthozoa</taxon>
        <taxon>Hexacorallia</taxon>
        <taxon>Scleractinia</taxon>
        <taxon>Fungiina</taxon>
        <taxon>Poritidae</taxon>
        <taxon>Porites</taxon>
    </lineage>
</organism>
<evidence type="ECO:0000313" key="12">
    <source>
        <dbReference type="EMBL" id="CAH3123570.1"/>
    </source>
</evidence>
<feature type="transmembrane region" description="Helical" evidence="10">
    <location>
        <begin position="230"/>
        <end position="250"/>
    </location>
</feature>
<dbReference type="PRINTS" id="PR00237">
    <property type="entry name" value="GPCRRHODOPSN"/>
</dbReference>
<feature type="transmembrane region" description="Helical" evidence="10">
    <location>
        <begin position="84"/>
        <end position="104"/>
    </location>
</feature>
<keyword evidence="8" id="KW-0325">Glycoprotein</keyword>
<evidence type="ECO:0000256" key="8">
    <source>
        <dbReference type="ARBA" id="ARBA00023180"/>
    </source>
</evidence>
<keyword evidence="3 10" id="KW-0812">Transmembrane</keyword>
<evidence type="ECO:0000313" key="13">
    <source>
        <dbReference type="Proteomes" id="UP001159405"/>
    </source>
</evidence>
<dbReference type="CDD" id="cd00637">
    <property type="entry name" value="7tm_classA_rhodopsin-like"/>
    <property type="match status" value="1"/>
</dbReference>
<feature type="non-terminal residue" evidence="12">
    <location>
        <position position="366"/>
    </location>
</feature>
<evidence type="ECO:0000256" key="7">
    <source>
        <dbReference type="ARBA" id="ARBA00023170"/>
    </source>
</evidence>
<evidence type="ECO:0000256" key="4">
    <source>
        <dbReference type="ARBA" id="ARBA00022989"/>
    </source>
</evidence>
<evidence type="ECO:0000256" key="6">
    <source>
        <dbReference type="ARBA" id="ARBA00023136"/>
    </source>
</evidence>
<dbReference type="Pfam" id="PF00001">
    <property type="entry name" value="7tm_1"/>
    <property type="match status" value="1"/>
</dbReference>
<keyword evidence="9" id="KW-0807">Transducer</keyword>
<dbReference type="SMART" id="SM01381">
    <property type="entry name" value="7TM_GPCR_Srsx"/>
    <property type="match status" value="1"/>
</dbReference>
<dbReference type="SUPFAM" id="SSF81321">
    <property type="entry name" value="Family A G protein-coupled receptor-like"/>
    <property type="match status" value="1"/>
</dbReference>
<name>A0ABN8NVE8_9CNID</name>